<name>A0A1I2AF26_9BACL</name>
<dbReference type="EMBL" id="FONN01000002">
    <property type="protein sequence ID" value="SFE42571.1"/>
    <property type="molecule type" value="Genomic_DNA"/>
</dbReference>
<proteinExistence type="predicted"/>
<dbReference type="Gene3D" id="1.10.8.200">
    <property type="entry name" value="Replisome organizer (g39p helicase loader/inhibitor protein)"/>
    <property type="match status" value="1"/>
</dbReference>
<reference evidence="2" key="1">
    <citation type="submission" date="2016-10" db="EMBL/GenBank/DDBJ databases">
        <authorList>
            <person name="Varghese N."/>
            <person name="Submissions S."/>
        </authorList>
    </citation>
    <scope>NUCLEOTIDE SEQUENCE [LARGE SCALE GENOMIC DNA]</scope>
    <source>
        <strain evidence="2">CGMCC 1.10223</strain>
    </source>
</reference>
<dbReference type="AlphaFoldDB" id="A0A1I2AF26"/>
<keyword evidence="2" id="KW-1185">Reference proteome</keyword>
<organism evidence="1 2">
    <name type="scientific">Paenibacillus algorifonticola</name>
    <dbReference type="NCBI Taxonomy" id="684063"/>
    <lineage>
        <taxon>Bacteria</taxon>
        <taxon>Bacillati</taxon>
        <taxon>Bacillota</taxon>
        <taxon>Bacilli</taxon>
        <taxon>Bacillales</taxon>
        <taxon>Paenibacillaceae</taxon>
        <taxon>Paenibacillus</taxon>
    </lineage>
</organism>
<evidence type="ECO:0008006" key="3">
    <source>
        <dbReference type="Google" id="ProtNLM"/>
    </source>
</evidence>
<sequence length="115" mass="13172">MGLLFAKAANAYPNRAPDLKQDPGVFEVWVERLAPIDAGRALRNLNIHIDNERFRFPVPADLIRNDLQSTNERYLQLEAAHQFALRDEWLRSTKEPPEGYWQDIMRLIAKGGDGA</sequence>
<dbReference type="Proteomes" id="UP000183410">
    <property type="component" value="Unassembled WGS sequence"/>
</dbReference>
<evidence type="ECO:0000313" key="1">
    <source>
        <dbReference type="EMBL" id="SFE42571.1"/>
    </source>
</evidence>
<evidence type="ECO:0000313" key="2">
    <source>
        <dbReference type="Proteomes" id="UP000183410"/>
    </source>
</evidence>
<accession>A0A1I2AF26</accession>
<gene>
    <name evidence="1" type="ORF">SAMN04487969_102459</name>
</gene>
<protein>
    <recommendedName>
        <fullName evidence="3">Nucleotidyl transferase AbiEii toxin, Type IV TA system</fullName>
    </recommendedName>
</protein>